<organism evidence="2 3">
    <name type="scientific">Streptomyces liliiviolaceus</name>
    <dbReference type="NCBI Taxonomy" id="2823109"/>
    <lineage>
        <taxon>Bacteria</taxon>
        <taxon>Bacillati</taxon>
        <taxon>Actinomycetota</taxon>
        <taxon>Actinomycetes</taxon>
        <taxon>Kitasatosporales</taxon>
        <taxon>Streptomycetaceae</taxon>
        <taxon>Streptomyces</taxon>
    </lineage>
</organism>
<dbReference type="EMBL" id="JAGPYQ010000001">
    <property type="protein sequence ID" value="MBQ0847657.1"/>
    <property type="molecule type" value="Genomic_DNA"/>
</dbReference>
<sequence length="605" mass="67822">MNTQPEHEAVFAEGITYFVFSFDAGRPLDVQKTADKILRSGIAETVVSPRNGEVRVAHRYRDLVRLMRHTSALTGLAQALQERTLRRWAMRHPIWAARIIGRPFFPRLGLSREGGSRRFDEVIDSLNSNIAFIQEAVAREQLINAMQHEAEKRLLRPDYLQSEPYLRLRLRSAGLWLTRIDGGGMRAPGDFGQGVEADVLLLIHRSGVMQLTVALRAPSGVKADDYRDLAFASSENVSAARVSEPVLRAVYGRRTKAMLEEVAGDWDEEMEAGARWRRIPFERPSSVSSLFSLYADGIANVIDSDWSGDWFCFPVTFIDKVDCCESGERFKQVHGVELKNAILRSVDVSDIRPEFLEGLMPPDSSLTRATSLYFNMSSSFEVRWPGSPSADFYGHLQRLIVFESALLQYWQIRLLDRRVGITSGKLKEVRSLQVEAIFGLREYRESSISYGTAREIVDQLSSEWRNDRLYGHVLESVDQLQQLVGAAESARSAKRANSLAAIALVAAIFLGLPAVGDTLDIAEKVEVDGFLALPLKPFRYLASRGDEGTWIGYLLFLSGVTFSLLLLVIGRLVPRLRRRQKEAGIVWPLGTVTVEVRDGRSTGDS</sequence>
<proteinExistence type="predicted"/>
<protein>
    <submittedName>
        <fullName evidence="2">Uncharacterized protein</fullName>
    </submittedName>
</protein>
<dbReference type="RefSeq" id="WP_210881322.1">
    <property type="nucleotide sequence ID" value="NZ_JAGPYQ010000001.1"/>
</dbReference>
<reference evidence="2 3" key="1">
    <citation type="submission" date="2021-04" db="EMBL/GenBank/DDBJ databases">
        <authorList>
            <person name="Tang X."/>
            <person name="Zhou X."/>
            <person name="Chen X."/>
            <person name="Cernava T."/>
            <person name="Zhang C."/>
        </authorList>
    </citation>
    <scope>NUCLEOTIDE SEQUENCE [LARGE SCALE GENOMIC DNA]</scope>
    <source>
        <strain evidence="2 3">BH-SS-21</strain>
    </source>
</reference>
<comment type="caution">
    <text evidence="2">The sequence shown here is derived from an EMBL/GenBank/DDBJ whole genome shotgun (WGS) entry which is preliminary data.</text>
</comment>
<keyword evidence="1" id="KW-0812">Transmembrane</keyword>
<keyword evidence="1" id="KW-0472">Membrane</keyword>
<evidence type="ECO:0000256" key="1">
    <source>
        <dbReference type="SAM" id="Phobius"/>
    </source>
</evidence>
<keyword evidence="1" id="KW-1133">Transmembrane helix</keyword>
<feature type="transmembrane region" description="Helical" evidence="1">
    <location>
        <begin position="550"/>
        <end position="573"/>
    </location>
</feature>
<evidence type="ECO:0000313" key="2">
    <source>
        <dbReference type="EMBL" id="MBQ0847657.1"/>
    </source>
</evidence>
<name>A0A940XTM2_9ACTN</name>
<evidence type="ECO:0000313" key="3">
    <source>
        <dbReference type="Proteomes" id="UP000677413"/>
    </source>
</evidence>
<dbReference type="Proteomes" id="UP000677413">
    <property type="component" value="Unassembled WGS sequence"/>
</dbReference>
<gene>
    <name evidence="2" type="ORF">J8N05_05425</name>
</gene>
<accession>A0A940XTM2</accession>
<keyword evidence="3" id="KW-1185">Reference proteome</keyword>
<dbReference type="AlphaFoldDB" id="A0A940XTM2"/>